<feature type="active site" description="Proton donor/acceptor" evidence="7">
    <location>
        <position position="70"/>
    </location>
</feature>
<evidence type="ECO:0000256" key="4">
    <source>
        <dbReference type="ARBA" id="ARBA00022984"/>
    </source>
</evidence>
<dbReference type="PANTHER" id="PTHR21198">
    <property type="entry name" value="GLUTAMATE RACEMASE"/>
    <property type="match status" value="1"/>
</dbReference>
<keyword evidence="3 7" id="KW-0133">Cell shape</keyword>
<dbReference type="InterPro" id="IPR001920">
    <property type="entry name" value="Asp/Glu_race"/>
</dbReference>
<dbReference type="PANTHER" id="PTHR21198:SF2">
    <property type="entry name" value="GLUTAMATE RACEMASE"/>
    <property type="match status" value="1"/>
</dbReference>
<evidence type="ECO:0000256" key="7">
    <source>
        <dbReference type="HAMAP-Rule" id="MF_00258"/>
    </source>
</evidence>
<dbReference type="InterPro" id="IPR018187">
    <property type="entry name" value="Asp/Glu_racemase_AS_1"/>
</dbReference>
<dbReference type="Pfam" id="PF01177">
    <property type="entry name" value="Asp_Glu_race"/>
    <property type="match status" value="1"/>
</dbReference>
<evidence type="ECO:0000313" key="9">
    <source>
        <dbReference type="Proteomes" id="UP000228949"/>
    </source>
</evidence>
<accession>A0A2M7B669</accession>
<dbReference type="GO" id="GO:0008360">
    <property type="term" value="P:regulation of cell shape"/>
    <property type="evidence" value="ECO:0007669"/>
    <property type="project" value="UniProtKB-KW"/>
</dbReference>
<dbReference type="GO" id="GO:0008881">
    <property type="term" value="F:glutamate racemase activity"/>
    <property type="evidence" value="ECO:0007669"/>
    <property type="project" value="UniProtKB-UniRule"/>
</dbReference>
<organism evidence="8 9">
    <name type="scientific">Candidatus Wolfebacteria bacterium CG03_land_8_20_14_0_80_40_12</name>
    <dbReference type="NCBI Taxonomy" id="1975069"/>
    <lineage>
        <taxon>Bacteria</taxon>
        <taxon>Candidatus Wolfeibacteriota</taxon>
    </lineage>
</organism>
<feature type="binding site" evidence="7">
    <location>
        <begin position="7"/>
        <end position="8"/>
    </location>
    <ligand>
        <name>substrate</name>
    </ligand>
</feature>
<comment type="function">
    <text evidence="7">Provides the (R)-glutamate required for cell wall biosynthesis.</text>
</comment>
<dbReference type="GO" id="GO:0071555">
    <property type="term" value="P:cell wall organization"/>
    <property type="evidence" value="ECO:0007669"/>
    <property type="project" value="UniProtKB-KW"/>
</dbReference>
<keyword evidence="4 7" id="KW-0573">Peptidoglycan synthesis</keyword>
<keyword evidence="6 7" id="KW-0961">Cell wall biogenesis/degradation</keyword>
<evidence type="ECO:0000256" key="3">
    <source>
        <dbReference type="ARBA" id="ARBA00022960"/>
    </source>
</evidence>
<dbReference type="Proteomes" id="UP000228949">
    <property type="component" value="Unassembled WGS sequence"/>
</dbReference>
<feature type="active site" description="Proton donor/acceptor" evidence="7">
    <location>
        <position position="189"/>
    </location>
</feature>
<dbReference type="FunFam" id="3.40.50.1860:FF:000001">
    <property type="entry name" value="Glutamate racemase"/>
    <property type="match status" value="1"/>
</dbReference>
<dbReference type="UniPathway" id="UPA00219"/>
<evidence type="ECO:0000256" key="2">
    <source>
        <dbReference type="ARBA" id="ARBA00013090"/>
    </source>
</evidence>
<gene>
    <name evidence="7 8" type="primary">murI</name>
    <name evidence="8" type="ORF">COS61_00705</name>
</gene>
<protein>
    <recommendedName>
        <fullName evidence="2 7">Glutamate racemase</fullName>
        <ecNumber evidence="2 7">5.1.1.3</ecNumber>
    </recommendedName>
</protein>
<dbReference type="AlphaFoldDB" id="A0A2M7B669"/>
<dbReference type="HAMAP" id="MF_00258">
    <property type="entry name" value="Glu_racemase"/>
    <property type="match status" value="1"/>
</dbReference>
<feature type="binding site" evidence="7">
    <location>
        <begin position="190"/>
        <end position="191"/>
    </location>
    <ligand>
        <name>substrate</name>
    </ligand>
</feature>
<dbReference type="InterPro" id="IPR015942">
    <property type="entry name" value="Asp/Glu/hydantoin_racemase"/>
</dbReference>
<evidence type="ECO:0000256" key="1">
    <source>
        <dbReference type="ARBA" id="ARBA00001602"/>
    </source>
</evidence>
<proteinExistence type="inferred from homology"/>
<dbReference type="InterPro" id="IPR004391">
    <property type="entry name" value="Glu_race"/>
</dbReference>
<dbReference type="NCBIfam" id="TIGR00067">
    <property type="entry name" value="glut_race"/>
    <property type="match status" value="1"/>
</dbReference>
<reference evidence="9" key="1">
    <citation type="submission" date="2017-09" db="EMBL/GenBank/DDBJ databases">
        <title>Depth-based differentiation of microbial function through sediment-hosted aquifers and enrichment of novel symbionts in the deep terrestrial subsurface.</title>
        <authorList>
            <person name="Probst A.J."/>
            <person name="Ladd B."/>
            <person name="Jarett J.K."/>
            <person name="Geller-Mcgrath D.E."/>
            <person name="Sieber C.M.K."/>
            <person name="Emerson J.B."/>
            <person name="Anantharaman K."/>
            <person name="Thomas B.C."/>
            <person name="Malmstrom R."/>
            <person name="Stieglmeier M."/>
            <person name="Klingl A."/>
            <person name="Woyke T."/>
            <person name="Ryan C.M."/>
            <person name="Banfield J.F."/>
        </authorList>
    </citation>
    <scope>NUCLEOTIDE SEQUENCE [LARGE SCALE GENOMIC DNA]</scope>
</reference>
<dbReference type="Gene3D" id="3.40.50.1860">
    <property type="match status" value="2"/>
</dbReference>
<dbReference type="EC" id="5.1.1.3" evidence="2 7"/>
<dbReference type="SUPFAM" id="SSF53681">
    <property type="entry name" value="Aspartate/glutamate racemase"/>
    <property type="match status" value="2"/>
</dbReference>
<evidence type="ECO:0000256" key="6">
    <source>
        <dbReference type="ARBA" id="ARBA00023316"/>
    </source>
</evidence>
<dbReference type="GO" id="GO:0009252">
    <property type="term" value="P:peptidoglycan biosynthetic process"/>
    <property type="evidence" value="ECO:0007669"/>
    <property type="project" value="UniProtKB-UniRule"/>
</dbReference>
<sequence>MSIGFFDSGLGGLTVLKEVVKTLPQYSYIYLGDNARTPYGSRSQEIIYQFTLQGVKKLFEKGAKLVILACNTSSSASLRKIQQEFLPRNFPSKRVLGIIIPTAEEIDRFSQTKEVGILATEATVNSLAYQKEINKLYPDINVYQQACPLLVPIIESGEIDEENLNLAIQKYLNKLFAKSRKIDTIILGCTHYAIIEEKIKSLLPADVKIVSQGPIIAEKLKNYLIRHPEIEEKISKTGKRLFFSTEDSERIRLLTSLFYGEPLKIEVIKI</sequence>
<feature type="binding site" evidence="7">
    <location>
        <begin position="71"/>
        <end position="72"/>
    </location>
    <ligand>
        <name>substrate</name>
    </ligand>
</feature>
<comment type="caution">
    <text evidence="8">The sequence shown here is derived from an EMBL/GenBank/DDBJ whole genome shotgun (WGS) entry which is preliminary data.</text>
</comment>
<comment type="similarity">
    <text evidence="7">Belongs to the aspartate/glutamate racemases family.</text>
</comment>
<comment type="pathway">
    <text evidence="7">Cell wall biogenesis; peptidoglycan biosynthesis.</text>
</comment>
<comment type="catalytic activity">
    <reaction evidence="1 7">
        <text>L-glutamate = D-glutamate</text>
        <dbReference type="Rhea" id="RHEA:12813"/>
        <dbReference type="ChEBI" id="CHEBI:29985"/>
        <dbReference type="ChEBI" id="CHEBI:29986"/>
        <dbReference type="EC" id="5.1.1.3"/>
    </reaction>
</comment>
<keyword evidence="5 7" id="KW-0413">Isomerase</keyword>
<evidence type="ECO:0000256" key="5">
    <source>
        <dbReference type="ARBA" id="ARBA00023235"/>
    </source>
</evidence>
<dbReference type="PROSITE" id="PS00923">
    <property type="entry name" value="ASP_GLU_RACEMASE_1"/>
    <property type="match status" value="1"/>
</dbReference>
<feature type="binding site" evidence="7">
    <location>
        <begin position="39"/>
        <end position="40"/>
    </location>
    <ligand>
        <name>substrate</name>
    </ligand>
</feature>
<dbReference type="EMBL" id="PEVJ01000017">
    <property type="protein sequence ID" value="PIU98572.1"/>
    <property type="molecule type" value="Genomic_DNA"/>
</dbReference>
<name>A0A2M7B669_9BACT</name>
<evidence type="ECO:0000313" key="8">
    <source>
        <dbReference type="EMBL" id="PIU98572.1"/>
    </source>
</evidence>